<comment type="caution">
    <text evidence="2">The sequence shown here is derived from an EMBL/GenBank/DDBJ whole genome shotgun (WGS) entry which is preliminary data.</text>
</comment>
<sequence>MTQRAGCKHFSCRLFVGTPRAAASTIQRKTTNAPRLEKDTTLLVVLDERPIVQQKRSLIATWSSRHRSSPTGQPSRIWQMRERVRSQKYL</sequence>
<evidence type="ECO:0000256" key="1">
    <source>
        <dbReference type="SAM" id="MobiDB-lite"/>
    </source>
</evidence>
<evidence type="ECO:0000313" key="2">
    <source>
        <dbReference type="EMBL" id="CAB3381716.1"/>
    </source>
</evidence>
<feature type="compositionally biased region" description="Basic and acidic residues" evidence="1">
    <location>
        <begin position="79"/>
        <end position="90"/>
    </location>
</feature>
<dbReference type="EMBL" id="CADEPI010000243">
    <property type="protein sequence ID" value="CAB3381716.1"/>
    <property type="molecule type" value="Genomic_DNA"/>
</dbReference>
<protein>
    <submittedName>
        <fullName evidence="2">Uncharacterized protein</fullName>
    </submittedName>
</protein>
<name>A0A8S1DMC7_9INSE</name>
<feature type="region of interest" description="Disordered" evidence="1">
    <location>
        <begin position="62"/>
        <end position="90"/>
    </location>
</feature>
<evidence type="ECO:0000313" key="3">
    <source>
        <dbReference type="Proteomes" id="UP000494165"/>
    </source>
</evidence>
<gene>
    <name evidence="2" type="ORF">CLODIP_2_CD00207</name>
</gene>
<keyword evidence="3" id="KW-1185">Reference proteome</keyword>
<reference evidence="2 3" key="1">
    <citation type="submission" date="2020-04" db="EMBL/GenBank/DDBJ databases">
        <authorList>
            <person name="Alioto T."/>
            <person name="Alioto T."/>
            <person name="Gomez Garrido J."/>
        </authorList>
    </citation>
    <scope>NUCLEOTIDE SEQUENCE [LARGE SCALE GENOMIC DNA]</scope>
</reference>
<dbReference type="AlphaFoldDB" id="A0A8S1DMC7"/>
<dbReference type="Proteomes" id="UP000494165">
    <property type="component" value="Unassembled WGS sequence"/>
</dbReference>
<organism evidence="2 3">
    <name type="scientific">Cloeon dipterum</name>
    <dbReference type="NCBI Taxonomy" id="197152"/>
    <lineage>
        <taxon>Eukaryota</taxon>
        <taxon>Metazoa</taxon>
        <taxon>Ecdysozoa</taxon>
        <taxon>Arthropoda</taxon>
        <taxon>Hexapoda</taxon>
        <taxon>Insecta</taxon>
        <taxon>Pterygota</taxon>
        <taxon>Palaeoptera</taxon>
        <taxon>Ephemeroptera</taxon>
        <taxon>Pisciforma</taxon>
        <taxon>Baetidae</taxon>
        <taxon>Cloeon</taxon>
    </lineage>
</organism>
<feature type="compositionally biased region" description="Polar residues" evidence="1">
    <location>
        <begin position="62"/>
        <end position="76"/>
    </location>
</feature>
<accession>A0A8S1DMC7</accession>
<proteinExistence type="predicted"/>